<evidence type="ECO:0000313" key="11">
    <source>
        <dbReference type="Proteomes" id="UP000806378"/>
    </source>
</evidence>
<comment type="catalytic activity">
    <reaction evidence="8">
        <text>4-demethyl-7-[(3S)-3-amino-3-carboxypropyl]wyosine(37) in tRNA(Phe) + S-adenosyl-L-methionine = 7-[(3S)-3-amino-3-carboxypropyl]wyosine(37) in tRNA(Phe) + S-adenosyl-L-homocysteine + H(+)</text>
        <dbReference type="Rhea" id="RHEA:36635"/>
        <dbReference type="Rhea" id="RHEA-COMP:10378"/>
        <dbReference type="Rhea" id="RHEA-COMP:10379"/>
        <dbReference type="ChEBI" id="CHEBI:15378"/>
        <dbReference type="ChEBI" id="CHEBI:57856"/>
        <dbReference type="ChEBI" id="CHEBI:59789"/>
        <dbReference type="ChEBI" id="CHEBI:73543"/>
        <dbReference type="ChEBI" id="CHEBI:73550"/>
        <dbReference type="EC" id="2.1.1.282"/>
    </reaction>
</comment>
<dbReference type="InterPro" id="IPR036602">
    <property type="entry name" value="tRNA_yW-synthesising-like_sf"/>
</dbReference>
<evidence type="ECO:0000256" key="4">
    <source>
        <dbReference type="ARBA" id="ARBA00022679"/>
    </source>
</evidence>
<dbReference type="Pfam" id="PF02676">
    <property type="entry name" value="TYW3"/>
    <property type="match status" value="1"/>
</dbReference>
<evidence type="ECO:0000256" key="5">
    <source>
        <dbReference type="ARBA" id="ARBA00022691"/>
    </source>
</evidence>
<organism evidence="10 11">
    <name type="scientific">Corymbia citriodora subsp. variegata</name>
    <dbReference type="NCBI Taxonomy" id="360336"/>
    <lineage>
        <taxon>Eukaryota</taxon>
        <taxon>Viridiplantae</taxon>
        <taxon>Streptophyta</taxon>
        <taxon>Embryophyta</taxon>
        <taxon>Tracheophyta</taxon>
        <taxon>Spermatophyta</taxon>
        <taxon>Magnoliopsida</taxon>
        <taxon>eudicotyledons</taxon>
        <taxon>Gunneridae</taxon>
        <taxon>Pentapetalae</taxon>
        <taxon>rosids</taxon>
        <taxon>malvids</taxon>
        <taxon>Myrtales</taxon>
        <taxon>Myrtaceae</taxon>
        <taxon>Myrtoideae</taxon>
        <taxon>Eucalypteae</taxon>
        <taxon>Corymbia</taxon>
    </lineage>
</organism>
<keyword evidence="4" id="KW-0808">Transferase</keyword>
<keyword evidence="5" id="KW-0949">S-adenosyl-L-methionine</keyword>
<keyword evidence="6" id="KW-0819">tRNA processing</keyword>
<dbReference type="PANTHER" id="PTHR48418:SF1">
    <property type="entry name" value="TRNA WYBUTOSINE-SYNTHESIZING PROTEIN 3"/>
    <property type="match status" value="1"/>
</dbReference>
<comment type="caution">
    <text evidence="10">The sequence shown here is derived from an EMBL/GenBank/DDBJ whole genome shotgun (WGS) entry which is preliminary data.</text>
</comment>
<evidence type="ECO:0000256" key="6">
    <source>
        <dbReference type="ARBA" id="ARBA00022694"/>
    </source>
</evidence>
<dbReference type="EC" id="2.1.1.282" evidence="2"/>
<protein>
    <recommendedName>
        <fullName evidence="2">tRNA(Phe) 7-[(3-amino-3-carboxypropyl)-4-demethylwyosine(37)-N(4)]-methyltransferase</fullName>
        <ecNumber evidence="2">2.1.1.282</ecNumber>
    </recommendedName>
    <alternativeName>
        <fullName evidence="7">tRNA(Phe) 7-((3-amino-3-carboxypropyl)-4-demethylwyosine(37)-N(4))-methyltransferase</fullName>
    </alternativeName>
</protein>
<dbReference type="GO" id="GO:0008168">
    <property type="term" value="F:methyltransferase activity"/>
    <property type="evidence" value="ECO:0007669"/>
    <property type="project" value="UniProtKB-KW"/>
</dbReference>
<dbReference type="GO" id="GO:0008033">
    <property type="term" value="P:tRNA processing"/>
    <property type="evidence" value="ECO:0007669"/>
    <property type="project" value="UniProtKB-KW"/>
</dbReference>
<dbReference type="EMBL" id="MU092792">
    <property type="protein sequence ID" value="KAF7846527.1"/>
    <property type="molecule type" value="Genomic_DNA"/>
</dbReference>
<dbReference type="Proteomes" id="UP000806378">
    <property type="component" value="Unassembled WGS sequence"/>
</dbReference>
<evidence type="ECO:0000313" key="10">
    <source>
        <dbReference type="EMBL" id="KAF7846527.1"/>
    </source>
</evidence>
<name>A0A8T0CG94_CORYI</name>
<dbReference type="Gene3D" id="3.30.1960.10">
    <property type="entry name" value="tRNA wybutosine-synthesizing-like"/>
    <property type="match status" value="1"/>
</dbReference>
<reference evidence="10" key="1">
    <citation type="submission" date="2020-05" db="EMBL/GenBank/DDBJ databases">
        <title>WGS assembly of Corymbia citriodora subspecies variegata.</title>
        <authorList>
            <person name="Barry K."/>
            <person name="Hundley H."/>
            <person name="Shu S."/>
            <person name="Jenkins J."/>
            <person name="Grimwood J."/>
            <person name="Baten A."/>
        </authorList>
    </citation>
    <scope>NUCLEOTIDE SEQUENCE</scope>
    <source>
        <strain evidence="10">CV2-018</strain>
    </source>
</reference>
<dbReference type="InterPro" id="IPR003827">
    <property type="entry name" value="tRNA_yW-synthesising"/>
</dbReference>
<evidence type="ECO:0000256" key="2">
    <source>
        <dbReference type="ARBA" id="ARBA00012750"/>
    </source>
</evidence>
<evidence type="ECO:0000256" key="1">
    <source>
        <dbReference type="ARBA" id="ARBA00008569"/>
    </source>
</evidence>
<dbReference type="GO" id="GO:0032259">
    <property type="term" value="P:methylation"/>
    <property type="evidence" value="ECO:0007669"/>
    <property type="project" value="UniProtKB-KW"/>
</dbReference>
<sequence>MLVNGYSQSFRAKKQTILQELSNVTETTYEDNSPKGTVDVEILDLIDELNSFEGYVTTSSCAGRIAVFVEGKKTAAHDITDIGITPSSTLATKTAGPGGKGHGNKWLYVSHSPLDLNEITDCHELLGLTSAELEAELPIGNDVRLIKLSFSPLILHVLCATLRDAKPLLTAAINAGFRESGVQSLKALDDANAGVMLGIRTAGIAFESVVGHVVEHADGEEGYVSVLNEKVLRLLLDVANARFEYNVERRERLRGELRKFAEINAKNGEWEDENIRREKKRAEGLRRRKEVDNLRTAGMERAKGDVLEDGLGFDIG</sequence>
<feature type="domain" description="tRNA wybutosine-synthesizing protein" evidence="9">
    <location>
        <begin position="13"/>
        <end position="258"/>
    </location>
</feature>
<dbReference type="OrthoDB" id="263283at2759"/>
<keyword evidence="3" id="KW-0489">Methyltransferase</keyword>
<evidence type="ECO:0000256" key="8">
    <source>
        <dbReference type="ARBA" id="ARBA00049202"/>
    </source>
</evidence>
<dbReference type="PANTHER" id="PTHR48418">
    <property type="entry name" value="TRNA WYBUTOSINE-SYNTHESIZING PROTEIN 3"/>
    <property type="match status" value="1"/>
</dbReference>
<dbReference type="Gramene" id="rna-gnl|WGS:JABURB|Cocit.L4197.1">
    <property type="protein sequence ID" value="cds-KAF7846527.1"/>
    <property type="gene ID" value="gene-BT93_L4197"/>
</dbReference>
<dbReference type="SUPFAM" id="SSF111278">
    <property type="entry name" value="SSo0622-like"/>
    <property type="match status" value="1"/>
</dbReference>
<accession>A0A8T0CG94</accession>
<proteinExistence type="inferred from homology"/>
<dbReference type="AlphaFoldDB" id="A0A8T0CG94"/>
<gene>
    <name evidence="10" type="ORF">BT93_L4197</name>
</gene>
<evidence type="ECO:0000259" key="9">
    <source>
        <dbReference type="Pfam" id="PF02676"/>
    </source>
</evidence>
<evidence type="ECO:0000256" key="7">
    <source>
        <dbReference type="ARBA" id="ARBA00030554"/>
    </source>
</evidence>
<evidence type="ECO:0000256" key="3">
    <source>
        <dbReference type="ARBA" id="ARBA00022603"/>
    </source>
</evidence>
<comment type="similarity">
    <text evidence="1">Belongs to the TYW3 family.</text>
</comment>
<keyword evidence="11" id="KW-1185">Reference proteome</keyword>